<feature type="compositionally biased region" description="Basic and acidic residues" evidence="1">
    <location>
        <begin position="481"/>
        <end position="493"/>
    </location>
</feature>
<evidence type="ECO:0000256" key="1">
    <source>
        <dbReference type="SAM" id="MobiDB-lite"/>
    </source>
</evidence>
<dbReference type="Proteomes" id="UP000237968">
    <property type="component" value="Unassembled WGS sequence"/>
</dbReference>
<feature type="region of interest" description="Disordered" evidence="1">
    <location>
        <begin position="466"/>
        <end position="523"/>
    </location>
</feature>
<accession>A0A2S9YCU3</accession>
<evidence type="ECO:0000313" key="3">
    <source>
        <dbReference type="Proteomes" id="UP000237968"/>
    </source>
</evidence>
<dbReference type="AlphaFoldDB" id="A0A2S9YCU3"/>
<gene>
    <name evidence="2" type="ORF">ENSA5_19980</name>
</gene>
<proteinExistence type="predicted"/>
<evidence type="ECO:0000313" key="2">
    <source>
        <dbReference type="EMBL" id="PRQ02821.1"/>
    </source>
</evidence>
<keyword evidence="3" id="KW-1185">Reference proteome</keyword>
<comment type="caution">
    <text evidence="2">The sequence shown here is derived from an EMBL/GenBank/DDBJ whole genome shotgun (WGS) entry which is preliminary data.</text>
</comment>
<reference evidence="2 3" key="1">
    <citation type="submission" date="2018-03" db="EMBL/GenBank/DDBJ databases">
        <title>Draft Genome Sequences of the Obligatory Marine Myxobacteria Enhygromyxa salina SWB005.</title>
        <authorList>
            <person name="Poehlein A."/>
            <person name="Moghaddam J.A."/>
            <person name="Harms H."/>
            <person name="Alanjari M."/>
            <person name="Koenig G.M."/>
            <person name="Daniel R."/>
            <person name="Schaeberle T.F."/>
        </authorList>
    </citation>
    <scope>NUCLEOTIDE SEQUENCE [LARGE SCALE GENOMIC DNA]</scope>
    <source>
        <strain evidence="2 3">SWB005</strain>
    </source>
</reference>
<protein>
    <submittedName>
        <fullName evidence="2">Uncharacterized protein</fullName>
    </submittedName>
</protein>
<name>A0A2S9YCU3_9BACT</name>
<dbReference type="EMBL" id="PVNK01000110">
    <property type="protein sequence ID" value="PRQ02821.1"/>
    <property type="molecule type" value="Genomic_DNA"/>
</dbReference>
<feature type="compositionally biased region" description="Basic residues" evidence="1">
    <location>
        <begin position="494"/>
        <end position="504"/>
    </location>
</feature>
<sequence>MHGPDDVDDLLAAQAVARTDAHQHGLGVGPGLFDILLVHRRRLGGLGWRRLVAAADRRLVDQQARGVEVEVDQLDARARLAPVEHLEGAAHDPVELRIEGREAAAVAAEFGTKAAGRGHRAAAPRPTLIARGEVRAVGAEVGEGRAGLAGAQAEAELVGHRRELLGELAGPLGLAGPVVEVELDQRAVALTEELEVDHRVEQALGVEPAAAQLLAGGQVRQPGPEGVEGQALAERRGPVGPLVELAADRAAGVGVLGVEGVEVGPVGRKLGHDHGVVLDPKLEQAPPLRLGEVLDGVEQQQLDRQRLIPDDLGEHGLTAVEQVLHGRGHSLDVAGLEPDELGLGQAAHALDHTSQGRERGPDPLVLVVLAQRVVKAAQVRSLDPDAAVVGGVAIVEHGVVAAAALGDRARGQRRAVDGRAGGDHVAQDLLPALLLGGRQQGVLGRDRVEQRDRLGVDRARHGRELRLDPAVIEGPGAPGRPRLEPGQRLDRQRRLGRARGRRGRDRGEALRQSRGQRRRDRDGLADQVGALLGQPLLPTALVVGRHHAHAQRRRAHPVNPILRREQLDQAVGADRDQVFASVTGDVGRPAALTRITRRVEEHHEVAEGPELSRPPVDLPGHRRFPTLLLIVAAAITVLGA</sequence>
<organism evidence="2 3">
    <name type="scientific">Enhygromyxa salina</name>
    <dbReference type="NCBI Taxonomy" id="215803"/>
    <lineage>
        <taxon>Bacteria</taxon>
        <taxon>Pseudomonadati</taxon>
        <taxon>Myxococcota</taxon>
        <taxon>Polyangia</taxon>
        <taxon>Nannocystales</taxon>
        <taxon>Nannocystaceae</taxon>
        <taxon>Enhygromyxa</taxon>
    </lineage>
</organism>